<dbReference type="AlphaFoldDB" id="A0A060XTY3"/>
<evidence type="ECO:0000313" key="2">
    <source>
        <dbReference type="EMBL" id="CDQ80360.1"/>
    </source>
</evidence>
<feature type="coiled-coil region" evidence="1">
    <location>
        <begin position="25"/>
        <end position="52"/>
    </location>
</feature>
<dbReference type="Proteomes" id="UP000193380">
    <property type="component" value="Unassembled WGS sequence"/>
</dbReference>
<evidence type="ECO:0000256" key="1">
    <source>
        <dbReference type="SAM" id="Coils"/>
    </source>
</evidence>
<sequence>MQAIDAQMIAMQERAAKQDRRDNELRAQKKALSELKGKKRQLEQNISTKQDSLWQMAQGAEEETKAQISPVNSQKVSIVAEFMAHMKLRARLSMEKVCMALETVGMTAEKTKLETDCKEGSAELRVLEVTRAHTH</sequence>
<organism evidence="2 3">
    <name type="scientific">Oncorhynchus mykiss</name>
    <name type="common">Rainbow trout</name>
    <name type="synonym">Salmo gairdneri</name>
    <dbReference type="NCBI Taxonomy" id="8022"/>
    <lineage>
        <taxon>Eukaryota</taxon>
        <taxon>Metazoa</taxon>
        <taxon>Chordata</taxon>
        <taxon>Craniata</taxon>
        <taxon>Vertebrata</taxon>
        <taxon>Euteleostomi</taxon>
        <taxon>Actinopterygii</taxon>
        <taxon>Neopterygii</taxon>
        <taxon>Teleostei</taxon>
        <taxon>Protacanthopterygii</taxon>
        <taxon>Salmoniformes</taxon>
        <taxon>Salmonidae</taxon>
        <taxon>Salmoninae</taxon>
        <taxon>Oncorhynchus</taxon>
    </lineage>
</organism>
<protein>
    <submittedName>
        <fullName evidence="2">Uncharacterized protein</fullName>
    </submittedName>
</protein>
<reference evidence="2" key="1">
    <citation type="journal article" date="2014" name="Nat. Commun.">
        <title>The rainbow trout genome provides novel insights into evolution after whole-genome duplication in vertebrates.</title>
        <authorList>
            <person name="Berthelot C."/>
            <person name="Brunet F."/>
            <person name="Chalopin D."/>
            <person name="Juanchich A."/>
            <person name="Bernard M."/>
            <person name="Noel B."/>
            <person name="Bento P."/>
            <person name="Da Silva C."/>
            <person name="Labadie K."/>
            <person name="Alberti A."/>
            <person name="Aury J.M."/>
            <person name="Louis A."/>
            <person name="Dehais P."/>
            <person name="Bardou P."/>
            <person name="Montfort J."/>
            <person name="Klopp C."/>
            <person name="Cabau C."/>
            <person name="Gaspin C."/>
            <person name="Thorgaard G.H."/>
            <person name="Boussaha M."/>
            <person name="Quillet E."/>
            <person name="Guyomard R."/>
            <person name="Galiana D."/>
            <person name="Bobe J."/>
            <person name="Volff J.N."/>
            <person name="Genet C."/>
            <person name="Wincker P."/>
            <person name="Jaillon O."/>
            <person name="Roest Crollius H."/>
            <person name="Guiguen Y."/>
        </authorList>
    </citation>
    <scope>NUCLEOTIDE SEQUENCE [LARGE SCALE GENOMIC DNA]</scope>
</reference>
<dbReference type="EMBL" id="FR905591">
    <property type="protein sequence ID" value="CDQ80360.1"/>
    <property type="molecule type" value="Genomic_DNA"/>
</dbReference>
<accession>A0A060XTY3</accession>
<proteinExistence type="predicted"/>
<reference evidence="2" key="2">
    <citation type="submission" date="2014-03" db="EMBL/GenBank/DDBJ databases">
        <authorList>
            <person name="Genoscope - CEA"/>
        </authorList>
    </citation>
    <scope>NUCLEOTIDE SEQUENCE</scope>
</reference>
<dbReference type="PaxDb" id="8022-A0A060XTY3"/>
<keyword evidence="1" id="KW-0175">Coiled coil</keyword>
<evidence type="ECO:0000313" key="3">
    <source>
        <dbReference type="Proteomes" id="UP000193380"/>
    </source>
</evidence>
<gene>
    <name evidence="2" type="ORF">GSONMT00040797001</name>
</gene>
<name>A0A060XTY3_ONCMY</name>
<dbReference type="STRING" id="8022.A0A060XTY3"/>